<dbReference type="Proteomes" id="UP000775213">
    <property type="component" value="Unassembled WGS sequence"/>
</dbReference>
<dbReference type="AlphaFoldDB" id="A0AAV7GHB9"/>
<proteinExistence type="predicted"/>
<evidence type="ECO:0000313" key="2">
    <source>
        <dbReference type="Proteomes" id="UP000775213"/>
    </source>
</evidence>
<reference evidence="1 2" key="1">
    <citation type="journal article" date="2021" name="Hortic Res">
        <title>Chromosome-scale assembly of the Dendrobium chrysotoxum genome enhances the understanding of orchid evolution.</title>
        <authorList>
            <person name="Zhang Y."/>
            <person name="Zhang G.Q."/>
            <person name="Zhang D."/>
            <person name="Liu X.D."/>
            <person name="Xu X.Y."/>
            <person name="Sun W.H."/>
            <person name="Yu X."/>
            <person name="Zhu X."/>
            <person name="Wang Z.W."/>
            <person name="Zhao X."/>
            <person name="Zhong W.Y."/>
            <person name="Chen H."/>
            <person name="Yin W.L."/>
            <person name="Huang T."/>
            <person name="Niu S.C."/>
            <person name="Liu Z.J."/>
        </authorList>
    </citation>
    <scope>NUCLEOTIDE SEQUENCE [LARGE SCALE GENOMIC DNA]</scope>
    <source>
        <strain evidence="1">Lindl</strain>
    </source>
</reference>
<gene>
    <name evidence="1" type="ORF">IEQ34_015878</name>
</gene>
<organism evidence="1 2">
    <name type="scientific">Dendrobium chrysotoxum</name>
    <name type="common">Orchid</name>
    <dbReference type="NCBI Taxonomy" id="161865"/>
    <lineage>
        <taxon>Eukaryota</taxon>
        <taxon>Viridiplantae</taxon>
        <taxon>Streptophyta</taxon>
        <taxon>Embryophyta</taxon>
        <taxon>Tracheophyta</taxon>
        <taxon>Spermatophyta</taxon>
        <taxon>Magnoliopsida</taxon>
        <taxon>Liliopsida</taxon>
        <taxon>Asparagales</taxon>
        <taxon>Orchidaceae</taxon>
        <taxon>Epidendroideae</taxon>
        <taxon>Malaxideae</taxon>
        <taxon>Dendrobiinae</taxon>
        <taxon>Dendrobium</taxon>
    </lineage>
</organism>
<keyword evidence="2" id="KW-1185">Reference proteome</keyword>
<protein>
    <submittedName>
        <fullName evidence="1">Uncharacterized protein</fullName>
    </submittedName>
</protein>
<evidence type="ECO:0000313" key="1">
    <source>
        <dbReference type="EMBL" id="KAH0455846.1"/>
    </source>
</evidence>
<name>A0AAV7GHB9_DENCH</name>
<comment type="caution">
    <text evidence="1">The sequence shown here is derived from an EMBL/GenBank/DDBJ whole genome shotgun (WGS) entry which is preliminary data.</text>
</comment>
<sequence length="89" mass="9928">MGTTLGFRIMQHEECLHNKYMNQDSVPTVVSLPAITKLSAISLKYLVCGVDKVTKRRIQSKSFVFARDICETSLMEDATDNKFGLPSTA</sequence>
<accession>A0AAV7GHB9</accession>
<dbReference type="EMBL" id="JAGFBR010000014">
    <property type="protein sequence ID" value="KAH0455846.1"/>
    <property type="molecule type" value="Genomic_DNA"/>
</dbReference>